<dbReference type="InterPro" id="IPR005000">
    <property type="entry name" value="Aldolase/citrate-lyase_domain"/>
</dbReference>
<evidence type="ECO:0000256" key="2">
    <source>
        <dbReference type="ARBA" id="ARBA00022723"/>
    </source>
</evidence>
<dbReference type="Proteomes" id="UP001377692">
    <property type="component" value="Unassembled WGS sequence"/>
</dbReference>
<dbReference type="InterPro" id="IPR040442">
    <property type="entry name" value="Pyrv_kinase-like_dom_sf"/>
</dbReference>
<name>A0ABU8QZX6_9PSED</name>
<comment type="cofactor">
    <cofactor evidence="1">
        <name>Mg(2+)</name>
        <dbReference type="ChEBI" id="CHEBI:18420"/>
    </cofactor>
</comment>
<dbReference type="Gene3D" id="3.20.20.60">
    <property type="entry name" value="Phosphoenolpyruvate-binding domains"/>
    <property type="match status" value="1"/>
</dbReference>
<proteinExistence type="predicted"/>
<evidence type="ECO:0000313" key="6">
    <source>
        <dbReference type="Proteomes" id="UP001377692"/>
    </source>
</evidence>
<dbReference type="InterPro" id="IPR011206">
    <property type="entry name" value="Citrate_lyase_beta/mcl1/mcl2"/>
</dbReference>
<keyword evidence="6" id="KW-1185">Reference proteome</keyword>
<gene>
    <name evidence="5" type="ORF">V7V80_00515</name>
</gene>
<dbReference type="RefSeq" id="WP_186702759.1">
    <property type="nucleotide sequence ID" value="NZ_JABWRY020000001.1"/>
</dbReference>
<sequence length="274" mass="28952">MSQAIVRSALFVPASRPERIAKALASGADRVIVDLEDAVEEAAKAQARDNLQAFLAEQPEACVLVRVNAPQHWAHAADLALCQRHAGVSGILLPKAETVEQVQRARATGKPVWPIIESARGLVALPLLAACEGVERLSFGSLDLGLDLNLRTASEAAEQVLGQARYAVLLHSRAAGLAPPLDGVHPDIQDVAGLQRHVQFARDMGFGGALCIHPSQVSVIHRALQPSPDELEWAHRVLAAAEGGAGVFTLDGQMVDAPVILRARALVHAAGKGE</sequence>
<protein>
    <submittedName>
        <fullName evidence="5">CoA ester lyase</fullName>
    </submittedName>
</protein>
<evidence type="ECO:0000256" key="3">
    <source>
        <dbReference type="ARBA" id="ARBA00022842"/>
    </source>
</evidence>
<accession>A0ABU8QZX6</accession>
<dbReference type="Pfam" id="PF03328">
    <property type="entry name" value="HpcH_HpaI"/>
    <property type="match status" value="1"/>
</dbReference>
<dbReference type="SUPFAM" id="SSF51621">
    <property type="entry name" value="Phosphoenolpyruvate/pyruvate domain"/>
    <property type="match status" value="1"/>
</dbReference>
<dbReference type="GO" id="GO:0016829">
    <property type="term" value="F:lyase activity"/>
    <property type="evidence" value="ECO:0007669"/>
    <property type="project" value="UniProtKB-KW"/>
</dbReference>
<dbReference type="EMBL" id="JBBHLD010000001">
    <property type="protein sequence ID" value="MEJ5903169.1"/>
    <property type="molecule type" value="Genomic_DNA"/>
</dbReference>
<reference evidence="5 6" key="1">
    <citation type="submission" date="2024-02" db="EMBL/GenBank/DDBJ databases">
        <title>Identification of pathogenicity and growth-promoting functions of Pseudomonas putida variants.</title>
        <authorList>
            <person name="Sun J."/>
        </authorList>
    </citation>
    <scope>NUCLEOTIDE SEQUENCE [LARGE SCALE GENOMIC DNA]</scope>
    <source>
        <strain evidence="5 6">A04</strain>
    </source>
</reference>
<comment type="caution">
    <text evidence="5">The sequence shown here is derived from an EMBL/GenBank/DDBJ whole genome shotgun (WGS) entry which is preliminary data.</text>
</comment>
<keyword evidence="2" id="KW-0479">Metal-binding</keyword>
<evidence type="ECO:0000256" key="1">
    <source>
        <dbReference type="ARBA" id="ARBA00001946"/>
    </source>
</evidence>
<keyword evidence="5" id="KW-0456">Lyase</keyword>
<feature type="domain" description="HpcH/HpaI aldolase/citrate lyase" evidence="4">
    <location>
        <begin position="7"/>
        <end position="214"/>
    </location>
</feature>
<dbReference type="PANTHER" id="PTHR32308:SF10">
    <property type="entry name" value="CITRATE LYASE SUBUNIT BETA"/>
    <property type="match status" value="1"/>
</dbReference>
<dbReference type="PANTHER" id="PTHR32308">
    <property type="entry name" value="LYASE BETA SUBUNIT, PUTATIVE (AFU_ORTHOLOGUE AFUA_4G13030)-RELATED"/>
    <property type="match status" value="1"/>
</dbReference>
<evidence type="ECO:0000313" key="5">
    <source>
        <dbReference type="EMBL" id="MEJ5903169.1"/>
    </source>
</evidence>
<evidence type="ECO:0000259" key="4">
    <source>
        <dbReference type="Pfam" id="PF03328"/>
    </source>
</evidence>
<keyword evidence="3" id="KW-0460">Magnesium</keyword>
<organism evidence="5 6">
    <name type="scientific">Pseudomonas kermanshahensis</name>
    <dbReference type="NCBI Taxonomy" id="2745482"/>
    <lineage>
        <taxon>Bacteria</taxon>
        <taxon>Pseudomonadati</taxon>
        <taxon>Pseudomonadota</taxon>
        <taxon>Gammaproteobacteria</taxon>
        <taxon>Pseudomonadales</taxon>
        <taxon>Pseudomonadaceae</taxon>
        <taxon>Pseudomonas</taxon>
    </lineage>
</organism>
<dbReference type="InterPro" id="IPR015813">
    <property type="entry name" value="Pyrv/PenolPyrv_kinase-like_dom"/>
</dbReference>
<dbReference type="PIRSF" id="PIRSF015582">
    <property type="entry name" value="Cit_lyase_B"/>
    <property type="match status" value="1"/>
</dbReference>